<dbReference type="Pfam" id="PF09484">
    <property type="entry name" value="Cas_TM1802"/>
    <property type="match status" value="1"/>
</dbReference>
<dbReference type="HOGENOM" id="CLU_405308_0_0_6"/>
<evidence type="ECO:0000313" key="2">
    <source>
        <dbReference type="Proteomes" id="UP000031623"/>
    </source>
</evidence>
<reference evidence="1 2" key="1">
    <citation type="journal article" date="2014" name="ISME J.">
        <title>Ecophysiology of Thioploca ingrica as revealed by the complete genome sequence supplemented with proteomic evidence.</title>
        <authorList>
            <person name="Kojima H."/>
            <person name="Ogura Y."/>
            <person name="Yamamoto N."/>
            <person name="Togashi T."/>
            <person name="Mori H."/>
            <person name="Watanabe T."/>
            <person name="Nemoto F."/>
            <person name="Kurokawa K."/>
            <person name="Hayashi T."/>
            <person name="Fukui M."/>
        </authorList>
    </citation>
    <scope>NUCLEOTIDE SEQUENCE [LARGE SCALE GENOMIC DNA]</scope>
</reference>
<name>A0A090AHR4_9GAMM</name>
<dbReference type="Proteomes" id="UP000031623">
    <property type="component" value="Chromosome"/>
</dbReference>
<sequence length="665" mass="76155">MINDMRQLALIKLNYEFHHDEHLDISQLRQQHAKELAQYLVENAEKIPRVYVLSPVLERENTVRLSSLELDEEKRQRLPFVKPSGSQSAAVGPVIKRTFKPQEKPSYGPTAKILNSTLKEFKKLATTPSPWQTYFQEIVTILNSQTLLFEQEHSISAGSNVLTKAVELIDEKETVFLTVATDQNGQEFWPGNRPEYHEYLAHELANIKYVTKDTPLQENGTCSLCGKANTTVYPNAIKGAGLNISNADRAGAFCGLDTKQAWKNYALCLDCADLLFIFKNYVLPDLVSEVAGDKALILPSLIGDIDRNEFIEDWHKYLKRLQDNQDIKQNIEKDILEFFKEQEDSHLLLHIIWATFGQNMENVNHYITDILPSRLYQLSELHSRAKKWQSALFPKIRLEEAKFDLHLNMLWFLLKRPGYGKKVNNANKSKKLKEVRQQLTDKIYHGKALANDDKQNLWNEITITAQWYFTEALQQSQVYGLCHEGYSDKKAKKYWTLAGWIRHLARFFYYLDQTGVLPMSKSDTRTFQPQMAELKPFFIPESGIDSNEKALAFLIGILYGKLLQVQSAREVNVTSSTLPWLKRLQLSGKDLPELYAKICHKFLTYGNPSDKTRQVIKETAQVGTLVGDNIVLDITKTVYFLLLGQALAVEILPSKSKSEFGEVNG</sequence>
<dbReference type="KEGG" id="tig:THII_0575"/>
<dbReference type="InterPro" id="IPR013389">
    <property type="entry name" value="CRISPR-assoc_prot_Cas8b"/>
</dbReference>
<proteinExistence type="predicted"/>
<organism evidence="1 2">
    <name type="scientific">Thioploca ingrica</name>
    <dbReference type="NCBI Taxonomy" id="40754"/>
    <lineage>
        <taxon>Bacteria</taxon>
        <taxon>Pseudomonadati</taxon>
        <taxon>Pseudomonadota</taxon>
        <taxon>Gammaproteobacteria</taxon>
        <taxon>Thiotrichales</taxon>
        <taxon>Thiotrichaceae</taxon>
        <taxon>Thioploca</taxon>
    </lineage>
</organism>
<gene>
    <name evidence="1" type="ORF">THII_0575</name>
</gene>
<dbReference type="EMBL" id="AP014633">
    <property type="protein sequence ID" value="BAP54872.1"/>
    <property type="molecule type" value="Genomic_DNA"/>
</dbReference>
<accession>A0A090AHR4</accession>
<protein>
    <submittedName>
        <fullName evidence="1">CRISPR-associated protein TM1802</fullName>
    </submittedName>
</protein>
<evidence type="ECO:0000313" key="1">
    <source>
        <dbReference type="EMBL" id="BAP54872.1"/>
    </source>
</evidence>
<dbReference type="AlphaFoldDB" id="A0A090AHR4"/>
<dbReference type="STRING" id="40754.THII_0575"/>
<keyword evidence="2" id="KW-1185">Reference proteome</keyword>